<dbReference type="NCBIfam" id="TIGR02532">
    <property type="entry name" value="IV_pilin_GFxxxE"/>
    <property type="match status" value="1"/>
</dbReference>
<keyword evidence="2" id="KW-1185">Reference proteome</keyword>
<sequence>MKKRGFTLIEIAVVVLVIAILAAAALPQYRKSLERSRAAEAFDILTEIRNKQEARDLLGTGTAKGYTVKFSDLGEVIAGKNSTTNTLDTSLFTYTLSNNPYPQAYAKRKDMDYSIVQTKGYQDSALCCLGRDCKVVDSVLKGCEKTACLTTCATGYKKTGYFFSEDGPCCEAKTSCPTTCPTGQKRSSVQYTEDGACCVAKTSCPTTCPTGQQRTSVQYSEDGACCVSKTSCPATCPAGQKRSSVQYTEDGACCVAKTSCPTTCPAGEERTSSQYYEDGACCKTATVYTCSGASSQACGNCGTQTRTCDTSTGTWSAWSSCSGEGVCSPGATQSCTGGTQTCSSTCAWGSCEVVSKSCSGASTQTCGKCGTQTRTCDTTTGVWSDWGSCSGEGECIPGEKRDYGCGSKSGTNWAVCGSDCKMGEPENKCSACEGKSTQSCTCNGIQTRTCNESTGTWSAWGACEGGQNPSNTASTTTKCSFNKTIRYSYGDMYSSSTGVAYTINGTKTKSWNKYTCQWQESKCSGMIWVSLGQPAAVGQGALCRSTQACSAPGTGWTYVGGSCNGSSLLRCSSSPSDSCYLYNCQNVSQ</sequence>
<dbReference type="AlphaFoldDB" id="B2KCB8"/>
<dbReference type="Pfam" id="PF07963">
    <property type="entry name" value="N_methyl"/>
    <property type="match status" value="1"/>
</dbReference>
<dbReference type="Proteomes" id="UP000001029">
    <property type="component" value="Chromosome"/>
</dbReference>
<reference evidence="1 2" key="1">
    <citation type="journal article" date="2009" name="Appl. Environ. Microbiol.">
        <title>Genomic analysis of 'Elusimicrobium minutum,' the first cultivated representative of the phylum 'Elusimicrobia' (formerly termite group 1).</title>
        <authorList>
            <person name="Herlemann D.P.R."/>
            <person name="Geissinger O."/>
            <person name="Ikeda-Ohtsubo W."/>
            <person name="Kunin V."/>
            <person name="Sun H."/>
            <person name="Lapidus A."/>
            <person name="Hugenholtz P."/>
            <person name="Brune A."/>
        </authorList>
    </citation>
    <scope>NUCLEOTIDE SEQUENCE [LARGE SCALE GENOMIC DNA]</scope>
    <source>
        <strain evidence="1 2">Pei191</strain>
    </source>
</reference>
<dbReference type="RefSeq" id="WP_012414654.1">
    <property type="nucleotide sequence ID" value="NC_010644.1"/>
</dbReference>
<dbReference type="STRING" id="445932.Emin_0483"/>
<gene>
    <name evidence="1" type="ordered locus">Emin_0483</name>
</gene>
<dbReference type="KEGG" id="emi:Emin_0483"/>
<evidence type="ECO:0000313" key="2">
    <source>
        <dbReference type="Proteomes" id="UP000001029"/>
    </source>
</evidence>
<evidence type="ECO:0000313" key="1">
    <source>
        <dbReference type="EMBL" id="ACC98039.1"/>
    </source>
</evidence>
<protein>
    <submittedName>
        <fullName evidence="1">Type II secretion system subunit</fullName>
    </submittedName>
</protein>
<proteinExistence type="predicted"/>
<dbReference type="Gene3D" id="3.30.700.10">
    <property type="entry name" value="Glycoprotein, Type 4 Pilin"/>
    <property type="match status" value="1"/>
</dbReference>
<name>B2KCB8_ELUMP</name>
<organism evidence="1 2">
    <name type="scientific">Elusimicrobium minutum (strain Pei191)</name>
    <dbReference type="NCBI Taxonomy" id="445932"/>
    <lineage>
        <taxon>Bacteria</taxon>
        <taxon>Pseudomonadati</taxon>
        <taxon>Elusimicrobiota</taxon>
        <taxon>Elusimicrobia</taxon>
        <taxon>Elusimicrobiales</taxon>
        <taxon>Elusimicrobiaceae</taxon>
        <taxon>Elusimicrobium</taxon>
    </lineage>
</organism>
<dbReference type="InterPro" id="IPR045584">
    <property type="entry name" value="Pilin-like"/>
</dbReference>
<dbReference type="InterPro" id="IPR012902">
    <property type="entry name" value="N_methyl_site"/>
</dbReference>
<dbReference type="EMBL" id="CP001055">
    <property type="protein sequence ID" value="ACC98039.1"/>
    <property type="molecule type" value="Genomic_DNA"/>
</dbReference>
<dbReference type="PROSITE" id="PS00409">
    <property type="entry name" value="PROKAR_NTER_METHYL"/>
    <property type="match status" value="1"/>
</dbReference>
<dbReference type="HOGENOM" id="CLU_462902_0_0_0"/>
<accession>B2KCB8</accession>
<dbReference type="SUPFAM" id="SSF54523">
    <property type="entry name" value="Pili subunits"/>
    <property type="match status" value="1"/>
</dbReference>